<evidence type="ECO:0000313" key="3">
    <source>
        <dbReference type="Proteomes" id="UP001154015"/>
    </source>
</evidence>
<dbReference type="EMBL" id="CAKXYP010000022">
    <property type="protein sequence ID" value="CAH9419109.1"/>
    <property type="molecule type" value="Genomic_DNA"/>
</dbReference>
<feature type="region of interest" description="Disordered" evidence="1">
    <location>
        <begin position="27"/>
        <end position="47"/>
    </location>
</feature>
<comment type="caution">
    <text evidence="2">The sequence shown here is derived from an EMBL/GenBank/DDBJ whole genome shotgun (WGS) entry which is preliminary data.</text>
</comment>
<gene>
    <name evidence="2" type="ORF">SGL43_06163</name>
</gene>
<organism evidence="2 3">
    <name type="scientific">Streptomyces globisporus</name>
    <dbReference type="NCBI Taxonomy" id="1908"/>
    <lineage>
        <taxon>Bacteria</taxon>
        <taxon>Bacillati</taxon>
        <taxon>Actinomycetota</taxon>
        <taxon>Actinomycetes</taxon>
        <taxon>Kitasatosporales</taxon>
        <taxon>Streptomycetaceae</taxon>
        <taxon>Streptomyces</taxon>
    </lineage>
</organism>
<name>A0ABM9H634_STRGL</name>
<sequence length="47" mass="4867">MAAARLEGVARFLVVSEGMARAAAQARDVLRTSSGPQDAADPKPDRG</sequence>
<protein>
    <submittedName>
        <fullName evidence="2">Uncharacterized protein</fullName>
    </submittedName>
</protein>
<reference evidence="2" key="1">
    <citation type="submission" date="2022-03" db="EMBL/GenBank/DDBJ databases">
        <authorList>
            <person name="Leyn A S."/>
        </authorList>
    </citation>
    <scope>NUCLEOTIDE SEQUENCE</scope>
    <source>
        <strain evidence="2">Streptomyces globisporus 4-3</strain>
    </source>
</reference>
<evidence type="ECO:0000256" key="1">
    <source>
        <dbReference type="SAM" id="MobiDB-lite"/>
    </source>
</evidence>
<dbReference type="RefSeq" id="WP_181852534.1">
    <property type="nucleotide sequence ID" value="NZ_CAKXYP010000022.1"/>
</dbReference>
<keyword evidence="3" id="KW-1185">Reference proteome</keyword>
<accession>A0ABM9H634</accession>
<proteinExistence type="predicted"/>
<dbReference type="Proteomes" id="UP001154015">
    <property type="component" value="Unassembled WGS sequence"/>
</dbReference>
<evidence type="ECO:0000313" key="2">
    <source>
        <dbReference type="EMBL" id="CAH9419109.1"/>
    </source>
</evidence>